<comment type="similarity">
    <text evidence="2">Belongs to the TRAFAC class translation factor GTPase superfamily. Classic translation factor GTPase family. IF-2 subfamily.</text>
</comment>
<dbReference type="InterPro" id="IPR005225">
    <property type="entry name" value="Small_GTP-bd"/>
</dbReference>
<dbReference type="PANTHER" id="PTHR43381">
    <property type="entry name" value="TRANSLATION INITIATION FACTOR IF-2-RELATED"/>
    <property type="match status" value="1"/>
</dbReference>
<evidence type="ECO:0000256" key="3">
    <source>
        <dbReference type="ARBA" id="ARBA00022540"/>
    </source>
</evidence>
<dbReference type="Pfam" id="PF04760">
    <property type="entry name" value="IF2_N"/>
    <property type="match status" value="1"/>
</dbReference>
<dbReference type="GO" id="GO:0003743">
    <property type="term" value="F:translation initiation factor activity"/>
    <property type="evidence" value="ECO:0007669"/>
    <property type="project" value="UniProtKB-KW"/>
</dbReference>
<evidence type="ECO:0000256" key="5">
    <source>
        <dbReference type="ARBA" id="ARBA00022917"/>
    </source>
</evidence>
<dbReference type="Pfam" id="PF00009">
    <property type="entry name" value="GTP_EFTU"/>
    <property type="match status" value="1"/>
</dbReference>
<keyword evidence="7" id="KW-0496">Mitochondrion</keyword>
<dbReference type="InterPro" id="IPR015760">
    <property type="entry name" value="TIF_IF2"/>
</dbReference>
<dbReference type="FunFam" id="3.40.50.10050:FF:000001">
    <property type="entry name" value="Translation initiation factor IF-2"/>
    <property type="match status" value="1"/>
</dbReference>
<keyword evidence="6" id="KW-0809">Transit peptide</keyword>
<comment type="caution">
    <text evidence="13">The sequence shown here is derived from an EMBL/GenBank/DDBJ whole genome shotgun (WGS) entry which is preliminary data.</text>
</comment>
<reference evidence="13 14" key="1">
    <citation type="submission" date="2019-07" db="EMBL/GenBank/DDBJ databases">
        <title>Genomics analysis of Aphanomyces spp. identifies a new class of oomycete effector associated with host adaptation.</title>
        <authorList>
            <person name="Gaulin E."/>
        </authorList>
    </citation>
    <scope>NUCLEOTIDE SEQUENCE [LARGE SCALE GENOMIC DNA]</scope>
    <source>
        <strain evidence="13 14">ATCC 201684</strain>
    </source>
</reference>
<feature type="region of interest" description="Disordered" evidence="11">
    <location>
        <begin position="70"/>
        <end position="102"/>
    </location>
</feature>
<dbReference type="Gene3D" id="3.40.50.10050">
    <property type="entry name" value="Translation initiation factor IF- 2, domain 3"/>
    <property type="match status" value="1"/>
</dbReference>
<evidence type="ECO:0000313" key="13">
    <source>
        <dbReference type="EMBL" id="KAF0743489.1"/>
    </source>
</evidence>
<evidence type="ECO:0000259" key="12">
    <source>
        <dbReference type="PROSITE" id="PS51722"/>
    </source>
</evidence>
<dbReference type="NCBIfam" id="TIGR00231">
    <property type="entry name" value="small_GTP"/>
    <property type="match status" value="1"/>
</dbReference>
<dbReference type="InterPro" id="IPR006847">
    <property type="entry name" value="IF2_N"/>
</dbReference>
<evidence type="ECO:0000256" key="8">
    <source>
        <dbReference type="ARBA" id="ARBA00023134"/>
    </source>
</evidence>
<dbReference type="InterPro" id="IPR036925">
    <property type="entry name" value="TIF_IF2_dom3_sf"/>
</dbReference>
<feature type="region of interest" description="Disordered" evidence="11">
    <location>
        <begin position="155"/>
        <end position="180"/>
    </location>
</feature>
<dbReference type="SUPFAM" id="SSF50447">
    <property type="entry name" value="Translation proteins"/>
    <property type="match status" value="2"/>
</dbReference>
<comment type="function">
    <text evidence="9">One of the essential components for the initiation of protein synthesis. Protects formylmethionyl-tRNA from spontaneous hydrolysis and promotes its binding to the 30S ribosomal subunits. Also involved in the hydrolysis of GTP during the formation of the 70S ribosomal complex.</text>
</comment>
<dbReference type="CDD" id="cd03692">
    <property type="entry name" value="mtIF2_IVc"/>
    <property type="match status" value="1"/>
</dbReference>
<keyword evidence="5" id="KW-0648">Protein biosynthesis</keyword>
<dbReference type="Gene3D" id="2.40.30.10">
    <property type="entry name" value="Translation factors"/>
    <property type="match status" value="2"/>
</dbReference>
<dbReference type="InterPro" id="IPR000795">
    <property type="entry name" value="T_Tr_GTP-bd_dom"/>
</dbReference>
<dbReference type="AlphaFoldDB" id="A0A6G0XSD1"/>
<organism evidence="13 14">
    <name type="scientific">Aphanomyces euteiches</name>
    <dbReference type="NCBI Taxonomy" id="100861"/>
    <lineage>
        <taxon>Eukaryota</taxon>
        <taxon>Sar</taxon>
        <taxon>Stramenopiles</taxon>
        <taxon>Oomycota</taxon>
        <taxon>Saprolegniomycetes</taxon>
        <taxon>Saprolegniales</taxon>
        <taxon>Verrucalvaceae</taxon>
        <taxon>Aphanomyces</taxon>
    </lineage>
</organism>
<feature type="domain" description="Tr-type G" evidence="12">
    <location>
        <begin position="283"/>
        <end position="450"/>
    </location>
</feature>
<feature type="compositionally biased region" description="Low complexity" evidence="11">
    <location>
        <begin position="155"/>
        <end position="164"/>
    </location>
</feature>
<dbReference type="FunFam" id="3.40.50.300:FF:000019">
    <property type="entry name" value="Translation initiation factor IF-2"/>
    <property type="match status" value="1"/>
</dbReference>
<dbReference type="InterPro" id="IPR023115">
    <property type="entry name" value="TIF_IF2_dom3"/>
</dbReference>
<dbReference type="VEuPathDB" id="FungiDB:AeMF1_019884"/>
<dbReference type="EMBL" id="VJMJ01000015">
    <property type="protein sequence ID" value="KAF0743489.1"/>
    <property type="molecule type" value="Genomic_DNA"/>
</dbReference>
<evidence type="ECO:0000313" key="14">
    <source>
        <dbReference type="Proteomes" id="UP000481153"/>
    </source>
</evidence>
<dbReference type="PROSITE" id="PS51722">
    <property type="entry name" value="G_TR_2"/>
    <property type="match status" value="1"/>
</dbReference>
<dbReference type="GO" id="GO:0003924">
    <property type="term" value="F:GTPase activity"/>
    <property type="evidence" value="ECO:0007669"/>
    <property type="project" value="InterPro"/>
</dbReference>
<dbReference type="PANTHER" id="PTHR43381:SF20">
    <property type="entry name" value="TRANSLATION INITIATION FACTOR IF-2, MITOCHONDRIAL"/>
    <property type="match status" value="1"/>
</dbReference>
<sequence>MAQVRALLWRHATRNFSVKAETRRWTNKKPAPEATQPQRQGRAAAPSKAPAMRKTWDKELKAWVPFVEKTADATADTPPKNRQAAWLKPSTSTEDKEPRFKLFGSGGEVKVDRKVLTPRMTPKKVEEEPKAAPKKSLKFEKNIFSNNFFPDVTWSSSKGSSTTTGRKDTRAPATRSYKPQTPPAFKARKFFKKKRAEPIRGLKVEIPSTITVEDLSERMCIKSERLLQTLRQLGERNLKDESELSAEVAELAVEEIGMIPILVEGFVDVVPTVVPDDCSAFPMRPPIVTVMGHVDHGKTTLLDALRQTTTKEAGGITQKIGSFTVPIDDTSIVFFDTPGHAAFATMRAQGSSLTDIIVVVIAADDGIQPQTREVLQLAVENGLPLIVAVTKCDRFPGQEDEIVSRVTKELEEEGISEADMQLVCVSGKTGEGLDELKQAILLQAELMVLRADVDVPGEGVVVEGSIARGLGVTVDTMVTWGTLKVGQLIVCGVEYGKIKSLIDENGKAIKQARAGTPVRLVGLKELPQTGLPILPVESEERAKEVVAERARILEQIKMKEAAAALVTKQHVSLGRRNKGRQLEIQRQERAAEDERMEALTPDDEGYVPKAVPILLKANALGIIDAIDHMIAEMNSISRECVLKRILAGVGPVTTSDIDLAVRTGATIFTFNTRQPSQIEKEAAHKQIEIKSHNVIYTLMDDIEVHLTSQMTHMDKEESVGMAEILQNIPINVKGRQKAAIAGVRVTEGSLFLDATYRIIRDGEVVMEGLSLESMRHFQDKISESPKGKECGVQFRDDDALFKVGDMIEAYRVVKVRPRLVRD</sequence>
<dbReference type="Pfam" id="PF22042">
    <property type="entry name" value="EF-G_D2"/>
    <property type="match status" value="1"/>
</dbReference>
<evidence type="ECO:0000256" key="1">
    <source>
        <dbReference type="ARBA" id="ARBA00004173"/>
    </source>
</evidence>
<evidence type="ECO:0000256" key="11">
    <source>
        <dbReference type="SAM" id="MobiDB-lite"/>
    </source>
</evidence>
<evidence type="ECO:0000256" key="6">
    <source>
        <dbReference type="ARBA" id="ARBA00022946"/>
    </source>
</evidence>
<dbReference type="FunFam" id="2.40.30.10:FF:000008">
    <property type="entry name" value="Translation initiation factor IF-2"/>
    <property type="match status" value="1"/>
</dbReference>
<evidence type="ECO:0000256" key="4">
    <source>
        <dbReference type="ARBA" id="ARBA00022741"/>
    </source>
</evidence>
<dbReference type="NCBIfam" id="TIGR00487">
    <property type="entry name" value="IF-2"/>
    <property type="match status" value="1"/>
</dbReference>
<keyword evidence="4" id="KW-0547">Nucleotide-binding</keyword>
<dbReference type="CDD" id="cd03702">
    <property type="entry name" value="IF2_mtIF2_II"/>
    <property type="match status" value="1"/>
</dbReference>
<dbReference type="InterPro" id="IPR009000">
    <property type="entry name" value="Transl_B-barrel_sf"/>
</dbReference>
<keyword evidence="8" id="KW-0342">GTP-binding</keyword>
<comment type="subcellular location">
    <subcellularLocation>
        <location evidence="1">Mitochondrion</location>
    </subcellularLocation>
</comment>
<dbReference type="Proteomes" id="UP000481153">
    <property type="component" value="Unassembled WGS sequence"/>
</dbReference>
<gene>
    <name evidence="13" type="ORF">Ae201684_001784</name>
</gene>
<dbReference type="InterPro" id="IPR000178">
    <property type="entry name" value="TF_IF2_bacterial-like"/>
</dbReference>
<evidence type="ECO:0000256" key="7">
    <source>
        <dbReference type="ARBA" id="ARBA00023128"/>
    </source>
</evidence>
<protein>
    <recommendedName>
        <fullName evidence="10">Translation initiation factor IF-2, mitochondrial</fullName>
    </recommendedName>
</protein>
<dbReference type="InterPro" id="IPR053905">
    <property type="entry name" value="EF-G-like_DII"/>
</dbReference>
<keyword evidence="3" id="KW-0396">Initiation factor</keyword>
<evidence type="ECO:0000256" key="9">
    <source>
        <dbReference type="ARBA" id="ARBA00025162"/>
    </source>
</evidence>
<dbReference type="GO" id="GO:0005525">
    <property type="term" value="F:GTP binding"/>
    <property type="evidence" value="ECO:0007669"/>
    <property type="project" value="UniProtKB-KW"/>
</dbReference>
<keyword evidence="14" id="KW-1185">Reference proteome</keyword>
<dbReference type="GO" id="GO:0005739">
    <property type="term" value="C:mitochondrion"/>
    <property type="evidence" value="ECO:0007669"/>
    <property type="project" value="UniProtKB-SubCell"/>
</dbReference>
<dbReference type="SUPFAM" id="SSF52156">
    <property type="entry name" value="Initiation factor IF2/eIF5b, domain 3"/>
    <property type="match status" value="1"/>
</dbReference>
<dbReference type="CDD" id="cd01887">
    <property type="entry name" value="IF2_eIF5B"/>
    <property type="match status" value="1"/>
</dbReference>
<evidence type="ECO:0000256" key="10">
    <source>
        <dbReference type="ARBA" id="ARBA00044200"/>
    </source>
</evidence>
<name>A0A6G0XSD1_9STRA</name>
<dbReference type="SUPFAM" id="SSF52540">
    <property type="entry name" value="P-loop containing nucleoside triphosphate hydrolases"/>
    <property type="match status" value="1"/>
</dbReference>
<accession>A0A6G0XSD1</accession>
<proteinExistence type="inferred from homology"/>
<dbReference type="InterPro" id="IPR027417">
    <property type="entry name" value="P-loop_NTPase"/>
</dbReference>
<evidence type="ECO:0000256" key="2">
    <source>
        <dbReference type="ARBA" id="ARBA00007733"/>
    </source>
</evidence>
<dbReference type="Gene3D" id="3.40.50.300">
    <property type="entry name" value="P-loop containing nucleotide triphosphate hydrolases"/>
    <property type="match status" value="1"/>
</dbReference>
<dbReference type="Pfam" id="PF11987">
    <property type="entry name" value="IF-2"/>
    <property type="match status" value="1"/>
</dbReference>
<feature type="region of interest" description="Disordered" evidence="11">
    <location>
        <begin position="20"/>
        <end position="53"/>
    </location>
</feature>
<dbReference type="InterPro" id="IPR044145">
    <property type="entry name" value="IF2_II"/>
</dbReference>